<dbReference type="InterPro" id="IPR002957">
    <property type="entry name" value="Keratin_I"/>
</dbReference>
<evidence type="ECO:0000256" key="2">
    <source>
        <dbReference type="ARBA" id="ARBA00023054"/>
    </source>
</evidence>
<dbReference type="OMA" id="LPESHDW"/>
<organism evidence="5 6">
    <name type="scientific">Mola mola</name>
    <name type="common">Ocean sunfish</name>
    <name type="synonym">Tetraodon mola</name>
    <dbReference type="NCBI Taxonomy" id="94237"/>
    <lineage>
        <taxon>Eukaryota</taxon>
        <taxon>Metazoa</taxon>
        <taxon>Chordata</taxon>
        <taxon>Craniata</taxon>
        <taxon>Vertebrata</taxon>
        <taxon>Euteleostomi</taxon>
        <taxon>Actinopterygii</taxon>
        <taxon>Neopterygii</taxon>
        <taxon>Teleostei</taxon>
        <taxon>Neoteleostei</taxon>
        <taxon>Acanthomorphata</taxon>
        <taxon>Eupercaria</taxon>
        <taxon>Tetraodontiformes</taxon>
        <taxon>Molidae</taxon>
        <taxon>Mola</taxon>
    </lineage>
</organism>
<dbReference type="GO" id="GO:0005882">
    <property type="term" value="C:intermediate filament"/>
    <property type="evidence" value="ECO:0007669"/>
    <property type="project" value="UniProtKB-KW"/>
</dbReference>
<feature type="coiled-coil region" evidence="3">
    <location>
        <begin position="184"/>
        <end position="218"/>
    </location>
</feature>
<dbReference type="PRINTS" id="PR01248">
    <property type="entry name" value="TYPE1KERATIN"/>
</dbReference>
<accession>A0A3Q3X9A7</accession>
<reference evidence="5" key="2">
    <citation type="submission" date="2025-09" db="UniProtKB">
        <authorList>
            <consortium name="Ensembl"/>
        </authorList>
    </citation>
    <scope>IDENTIFICATION</scope>
</reference>
<proteinExistence type="predicted"/>
<keyword evidence="1" id="KW-0403">Intermediate filament</keyword>
<dbReference type="Gene3D" id="1.20.5.1160">
    <property type="entry name" value="Vasodilator-stimulated phosphoprotein"/>
    <property type="match status" value="1"/>
</dbReference>
<dbReference type="PANTHER" id="PTHR23239:SF367">
    <property type="entry name" value="KERATIN 15-RELATED"/>
    <property type="match status" value="1"/>
</dbReference>
<dbReference type="FunFam" id="1.20.5.500:FF:000001">
    <property type="entry name" value="Type II keratin 23"/>
    <property type="match status" value="1"/>
</dbReference>
<dbReference type="InterPro" id="IPR039008">
    <property type="entry name" value="IF_rod_dom"/>
</dbReference>
<name>A0A3Q3X9A7_MOLML</name>
<dbReference type="Proteomes" id="UP000261620">
    <property type="component" value="Unplaced"/>
</dbReference>
<dbReference type="Gene3D" id="1.20.5.170">
    <property type="match status" value="1"/>
</dbReference>
<evidence type="ECO:0000313" key="6">
    <source>
        <dbReference type="Proteomes" id="UP000261620"/>
    </source>
</evidence>
<reference evidence="5" key="1">
    <citation type="submission" date="2025-08" db="UniProtKB">
        <authorList>
            <consortium name="Ensembl"/>
        </authorList>
    </citation>
    <scope>IDENTIFICATION</scope>
</reference>
<dbReference type="GO" id="GO:0005198">
    <property type="term" value="F:structural molecule activity"/>
    <property type="evidence" value="ECO:0007669"/>
    <property type="project" value="InterPro"/>
</dbReference>
<evidence type="ECO:0000259" key="4">
    <source>
        <dbReference type="PROSITE" id="PS51842"/>
    </source>
</evidence>
<dbReference type="SMART" id="SM01391">
    <property type="entry name" value="Filament"/>
    <property type="match status" value="1"/>
</dbReference>
<dbReference type="SUPFAM" id="SSF64593">
    <property type="entry name" value="Intermediate filament protein, coiled coil region"/>
    <property type="match status" value="2"/>
</dbReference>
<evidence type="ECO:0000256" key="1">
    <source>
        <dbReference type="ARBA" id="ARBA00022754"/>
    </source>
</evidence>
<sequence>MASFSSRSSYMASPVRSSIIAGPSMASSSRSLSSGRAVGSVYGGAGGSGVRISKATSSFSSTAAAGGGFNLSDAIDVSASEKATMQNLNDRLASYLDKVRRLEKANGDLELKIRQLLESRIAPKAHDFLAFSGRIKGLQDEIGAASNRNAALILAIDNDKLATDDFRFKYENKLAIRQSVEADIAGLKRVLDELTLSRSDLEMQVQGLTDELAQLKKNHDEDLLALRAQMGGQVNVEVDVAPQQDLAAVMAEIREHYETIANKNRKDLEAWFQTKTAELNKEVAVSTETLQTSKSEIGELRRTVQTLEIKLQAQISKKGALETTLAETKSRYANMLAGYQGQVVGLEDQLSQLRADLENQKILYSELLDIKTRLELEIAEYRRLLDGEVSNFISFLRTNMCFCSSMKTTKVVTILQDGQNSTSRKVVL</sequence>
<dbReference type="Ensembl" id="ENSMMOT00000019112.1">
    <property type="protein sequence ID" value="ENSMMOP00000018804.1"/>
    <property type="gene ID" value="ENSMMOG00000013870.1"/>
</dbReference>
<feature type="coiled-coil region" evidence="3">
    <location>
        <begin position="336"/>
        <end position="384"/>
    </location>
</feature>
<feature type="coiled-coil region" evidence="3">
    <location>
        <begin position="85"/>
        <end position="119"/>
    </location>
</feature>
<feature type="domain" description="IF rod" evidence="4">
    <location>
        <begin position="81"/>
        <end position="392"/>
    </location>
</feature>
<dbReference type="FunFam" id="1.20.5.170:FF:000002">
    <property type="entry name" value="Type I keratin KA11"/>
    <property type="match status" value="1"/>
</dbReference>
<dbReference type="Pfam" id="PF00038">
    <property type="entry name" value="Filament"/>
    <property type="match status" value="1"/>
</dbReference>
<dbReference type="PANTHER" id="PTHR23239">
    <property type="entry name" value="INTERMEDIATE FILAMENT"/>
    <property type="match status" value="1"/>
</dbReference>
<dbReference type="PROSITE" id="PS51842">
    <property type="entry name" value="IF_ROD_2"/>
    <property type="match status" value="1"/>
</dbReference>
<keyword evidence="6" id="KW-1185">Reference proteome</keyword>
<evidence type="ECO:0000313" key="5">
    <source>
        <dbReference type="Ensembl" id="ENSMMOP00000018804.1"/>
    </source>
</evidence>
<evidence type="ECO:0000256" key="3">
    <source>
        <dbReference type="SAM" id="Coils"/>
    </source>
</evidence>
<keyword evidence="2 3" id="KW-0175">Coiled coil</keyword>
<protein>
    <recommendedName>
        <fullName evidence="4">IF rod domain-containing protein</fullName>
    </recommendedName>
</protein>
<dbReference type="Gene3D" id="1.20.5.500">
    <property type="entry name" value="Single helix bin"/>
    <property type="match status" value="1"/>
</dbReference>
<dbReference type="AlphaFoldDB" id="A0A3Q3X9A7"/>
<dbReference type="STRING" id="94237.ENSMMOP00000018804"/>